<evidence type="ECO:0000313" key="2">
    <source>
        <dbReference type="Proteomes" id="UP000499080"/>
    </source>
</evidence>
<proteinExistence type="predicted"/>
<dbReference type="OrthoDB" id="6723241at2759"/>
<protein>
    <submittedName>
        <fullName evidence="1">Uncharacterized protein</fullName>
    </submittedName>
</protein>
<keyword evidence="2" id="KW-1185">Reference proteome</keyword>
<name>A0A4Y2NZ76_ARAVE</name>
<evidence type="ECO:0000313" key="1">
    <source>
        <dbReference type="EMBL" id="GBN43086.1"/>
    </source>
</evidence>
<gene>
    <name evidence="1" type="ORF">AVEN_56061_1</name>
</gene>
<organism evidence="1 2">
    <name type="scientific">Araneus ventricosus</name>
    <name type="common">Orbweaver spider</name>
    <name type="synonym">Epeira ventricosa</name>
    <dbReference type="NCBI Taxonomy" id="182803"/>
    <lineage>
        <taxon>Eukaryota</taxon>
        <taxon>Metazoa</taxon>
        <taxon>Ecdysozoa</taxon>
        <taxon>Arthropoda</taxon>
        <taxon>Chelicerata</taxon>
        <taxon>Arachnida</taxon>
        <taxon>Araneae</taxon>
        <taxon>Araneomorphae</taxon>
        <taxon>Entelegynae</taxon>
        <taxon>Araneoidea</taxon>
        <taxon>Araneidae</taxon>
        <taxon>Araneus</taxon>
    </lineage>
</organism>
<dbReference type="EMBL" id="BGPR01009915">
    <property type="protein sequence ID" value="GBN43086.1"/>
    <property type="molecule type" value="Genomic_DNA"/>
</dbReference>
<comment type="caution">
    <text evidence="1">The sequence shown here is derived from an EMBL/GenBank/DDBJ whole genome shotgun (WGS) entry which is preliminary data.</text>
</comment>
<dbReference type="Proteomes" id="UP000499080">
    <property type="component" value="Unassembled WGS sequence"/>
</dbReference>
<accession>A0A4Y2NZ76</accession>
<reference evidence="1 2" key="1">
    <citation type="journal article" date="2019" name="Sci. Rep.">
        <title>Orb-weaving spider Araneus ventricosus genome elucidates the spidroin gene catalogue.</title>
        <authorList>
            <person name="Kono N."/>
            <person name="Nakamura H."/>
            <person name="Ohtoshi R."/>
            <person name="Moran D.A.P."/>
            <person name="Shinohara A."/>
            <person name="Yoshida Y."/>
            <person name="Fujiwara M."/>
            <person name="Mori M."/>
            <person name="Tomita M."/>
            <person name="Arakawa K."/>
        </authorList>
    </citation>
    <scope>NUCLEOTIDE SEQUENCE [LARGE SCALE GENOMIC DNA]</scope>
</reference>
<dbReference type="AlphaFoldDB" id="A0A4Y2NZ76"/>
<sequence length="107" mass="12202">MTIEQSLMRTMKCLGGLTHGRGIKESVFSEWTLGMVFLHNICDEVVEKFCDVAFSSSEQHVEMRSSRVNRDNDNVKKLRDWLCKHPPFPGVKDIMSISTGVIGDEKR</sequence>